<keyword evidence="3" id="KW-0175">Coiled coil</keyword>
<dbReference type="GO" id="GO:0003677">
    <property type="term" value="F:DNA binding"/>
    <property type="evidence" value="ECO:0007669"/>
    <property type="project" value="UniProtKB-KW"/>
</dbReference>
<evidence type="ECO:0000313" key="5">
    <source>
        <dbReference type="EMBL" id="GFO86524.1"/>
    </source>
</evidence>
<sequence length="391" mass="44985">MYKSMLRNKCGIEVISITENIGGDIYGGLIERIIEWMDEFYSIRLAEDVTRGMTENALRGNFQASPALGYKVEQKGKPPVIVPDQAEIVKLIFDKYTGSTMGFYEIARYLNSLGLKTRTGGEFEARGVRYIIQNPIYKGYLRWNRSDANSKKLKDKSEWIIRKGNFEAIIPEEAWNLANERLEREYHPRGGVAISMRRHWLSGLVKCSACGATLSTSVQKDSRYGRTYINFQCYRYLKGKCSSNHRISEKKLVPLILNALQEDMGKSYIEYEYAPATSLSSDTCLYEEQMQKLELKEKRIKEAYLDGVDTLEEYKENKKLLEKERAALEEKLKSRPAEPEPVNMPGRIRGVYDIVSSEKYSTEEKHAAITSVVSKIVFDRENKEISIHYYA</sequence>
<dbReference type="PANTHER" id="PTHR30461:SF2">
    <property type="entry name" value="SERINE RECOMBINASE PINE-RELATED"/>
    <property type="match status" value="1"/>
</dbReference>
<keyword evidence="6" id="KW-1185">Reference proteome</keyword>
<organism evidence="5 6">
    <name type="scientific">Anaerostipes butyraticus</name>
    <dbReference type="NCBI Taxonomy" id="645466"/>
    <lineage>
        <taxon>Bacteria</taxon>
        <taxon>Bacillati</taxon>
        <taxon>Bacillota</taxon>
        <taxon>Clostridia</taxon>
        <taxon>Lachnospirales</taxon>
        <taxon>Lachnospiraceae</taxon>
        <taxon>Anaerostipes</taxon>
    </lineage>
</organism>
<dbReference type="GO" id="GO:0000150">
    <property type="term" value="F:DNA strand exchange activity"/>
    <property type="evidence" value="ECO:0007669"/>
    <property type="project" value="InterPro"/>
</dbReference>
<evidence type="ECO:0000256" key="2">
    <source>
        <dbReference type="ARBA" id="ARBA00023172"/>
    </source>
</evidence>
<dbReference type="InterPro" id="IPR050639">
    <property type="entry name" value="SSR_resolvase"/>
</dbReference>
<keyword evidence="1" id="KW-0238">DNA-binding</keyword>
<evidence type="ECO:0000259" key="4">
    <source>
        <dbReference type="PROSITE" id="PS51737"/>
    </source>
</evidence>
<dbReference type="Gene3D" id="3.90.1750.20">
    <property type="entry name" value="Putative Large Serine Recombinase, Chain B, Domain 2"/>
    <property type="match status" value="1"/>
</dbReference>
<name>A0A916Q8Y0_9FIRM</name>
<evidence type="ECO:0000313" key="6">
    <source>
        <dbReference type="Proteomes" id="UP000613208"/>
    </source>
</evidence>
<dbReference type="Pfam" id="PF07508">
    <property type="entry name" value="Recombinase"/>
    <property type="match status" value="1"/>
</dbReference>
<evidence type="ECO:0000256" key="3">
    <source>
        <dbReference type="SAM" id="Coils"/>
    </source>
</evidence>
<accession>A0A916Q8Y0</accession>
<protein>
    <recommendedName>
        <fullName evidence="4">Recombinase domain-containing protein</fullName>
    </recommendedName>
</protein>
<comment type="caution">
    <text evidence="5">The sequence shown here is derived from an EMBL/GenBank/DDBJ whole genome shotgun (WGS) entry which is preliminary data.</text>
</comment>
<dbReference type="InterPro" id="IPR025827">
    <property type="entry name" value="Zn_ribbon_recom_dom"/>
</dbReference>
<dbReference type="Pfam" id="PF13408">
    <property type="entry name" value="Zn_ribbon_recom"/>
    <property type="match status" value="1"/>
</dbReference>
<evidence type="ECO:0000256" key="1">
    <source>
        <dbReference type="ARBA" id="ARBA00023125"/>
    </source>
</evidence>
<reference evidence="5" key="1">
    <citation type="submission" date="2020-06" db="EMBL/GenBank/DDBJ databases">
        <title>Characterization of fructooligosaccharide metabolism and fructooligosaccharide-degrading enzymes in human commensal butyrate producers.</title>
        <authorList>
            <person name="Tanno H."/>
            <person name="Fujii T."/>
            <person name="Hirano K."/>
            <person name="Maeno S."/>
            <person name="Tonozuka T."/>
            <person name="Sakamoto M."/>
            <person name="Ohkuma M."/>
            <person name="Tochio T."/>
            <person name="Endo A."/>
        </authorList>
    </citation>
    <scope>NUCLEOTIDE SEQUENCE</scope>
    <source>
        <strain evidence="5">JCM 17466</strain>
    </source>
</reference>
<feature type="coiled-coil region" evidence="3">
    <location>
        <begin position="286"/>
        <end position="331"/>
    </location>
</feature>
<proteinExistence type="predicted"/>
<gene>
    <name evidence="5" type="ORF">ANBU17_28710</name>
</gene>
<dbReference type="PROSITE" id="PS51737">
    <property type="entry name" value="RECOMBINASE_DNA_BIND"/>
    <property type="match status" value="1"/>
</dbReference>
<feature type="domain" description="Recombinase" evidence="4">
    <location>
        <begin position="67"/>
        <end position="188"/>
    </location>
</feature>
<keyword evidence="2" id="KW-0233">DNA recombination</keyword>
<dbReference type="InterPro" id="IPR038109">
    <property type="entry name" value="DNA_bind_recomb_sf"/>
</dbReference>
<dbReference type="InterPro" id="IPR011109">
    <property type="entry name" value="DNA_bind_recombinase_dom"/>
</dbReference>
<dbReference type="EMBL" id="BLYI01000067">
    <property type="protein sequence ID" value="GFO86524.1"/>
    <property type="molecule type" value="Genomic_DNA"/>
</dbReference>
<dbReference type="Proteomes" id="UP000613208">
    <property type="component" value="Unassembled WGS sequence"/>
</dbReference>
<dbReference type="PANTHER" id="PTHR30461">
    <property type="entry name" value="DNA-INVERTASE FROM LAMBDOID PROPHAGE"/>
    <property type="match status" value="1"/>
</dbReference>
<dbReference type="AlphaFoldDB" id="A0A916Q8Y0"/>